<dbReference type="RefSeq" id="WP_244821017.1">
    <property type="nucleotide sequence ID" value="NZ_CP112998.1"/>
</dbReference>
<protein>
    <submittedName>
        <fullName evidence="6">TonB-dependent receptor</fullName>
    </submittedName>
</protein>
<dbReference type="InterPro" id="IPR041700">
    <property type="entry name" value="OMP_b-brl_3"/>
</dbReference>
<evidence type="ECO:0000256" key="2">
    <source>
        <dbReference type="ARBA" id="ARBA00023136"/>
    </source>
</evidence>
<evidence type="ECO:0000256" key="3">
    <source>
        <dbReference type="ARBA" id="ARBA00023237"/>
    </source>
</evidence>
<dbReference type="InterPro" id="IPR036942">
    <property type="entry name" value="Beta-barrel_TonB_sf"/>
</dbReference>
<evidence type="ECO:0000259" key="5">
    <source>
        <dbReference type="Pfam" id="PF14905"/>
    </source>
</evidence>
<dbReference type="InterPro" id="IPR012910">
    <property type="entry name" value="Plug_dom"/>
</dbReference>
<dbReference type="SUPFAM" id="SSF49478">
    <property type="entry name" value="Cna protein B-type domain"/>
    <property type="match status" value="1"/>
</dbReference>
<evidence type="ECO:0000259" key="4">
    <source>
        <dbReference type="Pfam" id="PF07715"/>
    </source>
</evidence>
<dbReference type="Gene3D" id="2.170.130.10">
    <property type="entry name" value="TonB-dependent receptor, plug domain"/>
    <property type="match status" value="1"/>
</dbReference>
<dbReference type="Pfam" id="PF14905">
    <property type="entry name" value="OMP_b-brl_3"/>
    <property type="match status" value="1"/>
</dbReference>
<comment type="subcellular location">
    <subcellularLocation>
        <location evidence="1">Cell outer membrane</location>
    </subcellularLocation>
</comment>
<reference evidence="6" key="1">
    <citation type="submission" date="2022-11" db="EMBL/GenBank/DDBJ databases">
        <title>Dyadobacter pollutisoli sp. nov., isolated from plastic dumped soil.</title>
        <authorList>
            <person name="Kim J.M."/>
            <person name="Kim K.R."/>
            <person name="Lee J.K."/>
            <person name="Hao L."/>
            <person name="Jeon C.O."/>
        </authorList>
    </citation>
    <scope>NUCLEOTIDE SEQUENCE</scope>
    <source>
        <strain evidence="6">U1</strain>
    </source>
</reference>
<dbReference type="Proteomes" id="UP001164653">
    <property type="component" value="Chromosome"/>
</dbReference>
<dbReference type="PANTHER" id="PTHR40980">
    <property type="entry name" value="PLUG DOMAIN-CONTAINING PROTEIN"/>
    <property type="match status" value="1"/>
</dbReference>
<accession>A0A9E8SIL8</accession>
<keyword evidence="2" id="KW-0472">Membrane</keyword>
<dbReference type="KEGG" id="dpf:ON006_19340"/>
<keyword evidence="6" id="KW-0675">Receptor</keyword>
<dbReference type="Gene3D" id="2.40.170.20">
    <property type="entry name" value="TonB-dependent receptor, beta-barrel domain"/>
    <property type="match status" value="1"/>
</dbReference>
<dbReference type="Gene3D" id="2.60.40.1120">
    <property type="entry name" value="Carboxypeptidase-like, regulatory domain"/>
    <property type="match status" value="1"/>
</dbReference>
<evidence type="ECO:0000256" key="1">
    <source>
        <dbReference type="ARBA" id="ARBA00004442"/>
    </source>
</evidence>
<sequence>MKTLLLIFISILFSGLMCMSRVSFGQTINTGSRISGIVADSSNKKALDYITVNLMTDKTTAIKADFTKTDGSFVFKNLKPLKYSIVIVGVGYQTKTVIADLSDSTKKSIDLGSISISPSVTGLKEVTVTTVKPIVKQEVDRITYDLQADPESKVYSVLEMMRKVPFLSLDADDNVYLKGNADFKILINGKPSSMVERSYKEVLRSMPASSIERIEVITTPPAKYDAEGLAGIINIITNKKVDNGYNGTINVSERFPIGGPGFGGSVSAKLGKIGMTAMAGGSQYNTPSTLNRVSRSTFGESLTNTNQNGFAKSANKNGYIGYEISYEIDTLNLLSAQFNINGSKSEGSGYQTSRLNRSSEILEAYRVDNNNRGDGNGMDAALNFQRTSKADKNRLLTFSYRYFGYNNKQNSNLSISEQVNFGLPDYRQINSQSFSEQTFQVDIVYPVKKLTIEAGLKGIMRDNRSDFRYDVFNPETNGYQISPGMSNKYNNTQNVFGVYNTYQYSLKNWSFKGGVRIEQTVVDADFISTDSKVKQNYFNVIPSMSINRKFKNNNALNLGYSQRIQRPGIWQLNPFIDRSNPNFERTGNPNLRPAFVNDVQLTYSLNKKASINIGTGVTAFRDLIFQVAVYDPETNITRNSFENTGTARLIMLMLNVNYPITKKWNFSLNARAAHGKVKGIVNNIPVTNQGIMSQVSVSTGYRLVKDWKVNANLNLNGPNVNLQGSSNAMTSCAFSVSKDVIKDKLTFSAAANNPFTKFRNFRRETSGPDFSQTDYRRDYFRSFNLSLNYKFGRLKAAIKKNQRGIRNDDVQSGN</sequence>
<feature type="domain" description="TonB-dependent receptor plug" evidence="4">
    <location>
        <begin position="153"/>
        <end position="232"/>
    </location>
</feature>
<gene>
    <name evidence="6" type="ORF">ON006_19340</name>
</gene>
<dbReference type="InterPro" id="IPR037066">
    <property type="entry name" value="Plug_dom_sf"/>
</dbReference>
<dbReference type="PANTHER" id="PTHR40980:SF4">
    <property type="entry name" value="TONB-DEPENDENT RECEPTOR-LIKE BETA-BARREL DOMAIN-CONTAINING PROTEIN"/>
    <property type="match status" value="1"/>
</dbReference>
<proteinExistence type="predicted"/>
<keyword evidence="7" id="KW-1185">Reference proteome</keyword>
<dbReference type="AlphaFoldDB" id="A0A9E8SIL8"/>
<dbReference type="Pfam" id="PF07715">
    <property type="entry name" value="Plug"/>
    <property type="match status" value="1"/>
</dbReference>
<organism evidence="6 7">
    <name type="scientific">Dyadobacter pollutisoli</name>
    <dbReference type="NCBI Taxonomy" id="2910158"/>
    <lineage>
        <taxon>Bacteria</taxon>
        <taxon>Pseudomonadati</taxon>
        <taxon>Bacteroidota</taxon>
        <taxon>Cytophagia</taxon>
        <taxon>Cytophagales</taxon>
        <taxon>Spirosomataceae</taxon>
        <taxon>Dyadobacter</taxon>
    </lineage>
</organism>
<name>A0A9E8SIL8_9BACT</name>
<dbReference type="SUPFAM" id="SSF56935">
    <property type="entry name" value="Porins"/>
    <property type="match status" value="1"/>
</dbReference>
<dbReference type="GO" id="GO:0009279">
    <property type="term" value="C:cell outer membrane"/>
    <property type="evidence" value="ECO:0007669"/>
    <property type="project" value="UniProtKB-SubCell"/>
</dbReference>
<dbReference type="EMBL" id="CP112998">
    <property type="protein sequence ID" value="WAC09903.1"/>
    <property type="molecule type" value="Genomic_DNA"/>
</dbReference>
<feature type="domain" description="Outer membrane protein beta-barrel" evidence="5">
    <location>
        <begin position="391"/>
        <end position="789"/>
    </location>
</feature>
<evidence type="ECO:0000313" key="6">
    <source>
        <dbReference type="EMBL" id="WAC09903.1"/>
    </source>
</evidence>
<evidence type="ECO:0000313" key="7">
    <source>
        <dbReference type="Proteomes" id="UP001164653"/>
    </source>
</evidence>
<keyword evidence="3" id="KW-0998">Cell outer membrane</keyword>